<dbReference type="PROSITE" id="PS50830">
    <property type="entry name" value="TNASE_3"/>
    <property type="match status" value="1"/>
</dbReference>
<dbReference type="SMART" id="SM00318">
    <property type="entry name" value="SNc"/>
    <property type="match status" value="1"/>
</dbReference>
<evidence type="ECO:0000313" key="4">
    <source>
        <dbReference type="EMBL" id="SSY70823.1"/>
    </source>
</evidence>
<name>A0A376BMI1_9NEIS</name>
<keyword evidence="2" id="KW-0732">Signal</keyword>
<feature type="domain" description="TNase-like" evidence="3">
    <location>
        <begin position="54"/>
        <end position="181"/>
    </location>
</feature>
<dbReference type="Pfam" id="PF00565">
    <property type="entry name" value="SNase"/>
    <property type="match status" value="1"/>
</dbReference>
<dbReference type="RefSeq" id="WP_034294015.1">
    <property type="nucleotide sequence ID" value="NZ_UFSO01000002.1"/>
</dbReference>
<protein>
    <submittedName>
        <fullName evidence="4">Staphylococcal nuclease homologue</fullName>
    </submittedName>
</protein>
<evidence type="ECO:0000256" key="1">
    <source>
        <dbReference type="SAM" id="MobiDB-lite"/>
    </source>
</evidence>
<dbReference type="SUPFAM" id="SSF50199">
    <property type="entry name" value="Staphylococcal nuclease"/>
    <property type="match status" value="1"/>
</dbReference>
<reference evidence="4 5" key="1">
    <citation type="submission" date="2018-06" db="EMBL/GenBank/DDBJ databases">
        <authorList>
            <consortium name="Pathogen Informatics"/>
            <person name="Doyle S."/>
        </authorList>
    </citation>
    <scope>NUCLEOTIDE SEQUENCE [LARGE SCALE GENOMIC DNA]</scope>
    <source>
        <strain evidence="4 5">NCTC10283</strain>
    </source>
</reference>
<dbReference type="AlphaFoldDB" id="A0A376BMI1"/>
<dbReference type="PROSITE" id="PS01123">
    <property type="entry name" value="TNASE_1"/>
    <property type="match status" value="1"/>
</dbReference>
<dbReference type="GO" id="GO:0004518">
    <property type="term" value="F:nuclease activity"/>
    <property type="evidence" value="ECO:0007669"/>
    <property type="project" value="InterPro"/>
</dbReference>
<dbReference type="STRING" id="1120980.GCA_000745955_01817"/>
<evidence type="ECO:0000259" key="3">
    <source>
        <dbReference type="PROSITE" id="PS50830"/>
    </source>
</evidence>
<evidence type="ECO:0000313" key="5">
    <source>
        <dbReference type="Proteomes" id="UP000254209"/>
    </source>
</evidence>
<accession>A0A376BMI1</accession>
<dbReference type="InterPro" id="IPR035437">
    <property type="entry name" value="SNase_OB-fold_sf"/>
</dbReference>
<dbReference type="InterPro" id="IPR016071">
    <property type="entry name" value="Staphylococal_nuclease_OB-fold"/>
</dbReference>
<dbReference type="InterPro" id="IPR002071">
    <property type="entry name" value="Thermonucl_AS"/>
</dbReference>
<dbReference type="Proteomes" id="UP000254209">
    <property type="component" value="Unassembled WGS sequence"/>
</dbReference>
<feature type="compositionally biased region" description="Low complexity" evidence="1">
    <location>
        <begin position="29"/>
        <end position="45"/>
    </location>
</feature>
<dbReference type="PANTHER" id="PTHR12302:SF26">
    <property type="entry name" value="BLR1266 PROTEIN"/>
    <property type="match status" value="1"/>
</dbReference>
<proteinExistence type="predicted"/>
<dbReference type="Gene3D" id="2.40.50.90">
    <property type="match status" value="1"/>
</dbReference>
<dbReference type="PANTHER" id="PTHR12302">
    <property type="entry name" value="EBNA2 BINDING PROTEIN P100"/>
    <property type="match status" value="1"/>
</dbReference>
<gene>
    <name evidence="4" type="ORF">NCTC10283_00937</name>
</gene>
<dbReference type="EMBL" id="UFSO01000002">
    <property type="protein sequence ID" value="SSY70823.1"/>
    <property type="molecule type" value="Genomic_DNA"/>
</dbReference>
<evidence type="ECO:0000256" key="2">
    <source>
        <dbReference type="SAM" id="SignalP"/>
    </source>
</evidence>
<feature type="signal peptide" evidence="2">
    <location>
        <begin position="1"/>
        <end position="21"/>
    </location>
</feature>
<feature type="region of interest" description="Disordered" evidence="1">
    <location>
        <begin position="26"/>
        <end position="53"/>
    </location>
</feature>
<sequence>MFLKTKWFVLASVLVSLNACTLPETASRPQLPQTQPTPTTQTNQPSKARATKGEQYTATVLKIADGDTITVQDAHGAQHKIRLAYIDAPETKQNYGMDSQAALRERLERQPVQVQVEDIDRYKREVAIITHNGEDVNYQQIALGNAWHYTEYAKSQVAADFARYQAAMQAAQAKRLGLWQFARPQAPWDYRKQQRNRDKQQAGE</sequence>
<organism evidence="4 5">
    <name type="scientific">Alysiella crassa</name>
    <dbReference type="NCBI Taxonomy" id="153491"/>
    <lineage>
        <taxon>Bacteria</taxon>
        <taxon>Pseudomonadati</taxon>
        <taxon>Pseudomonadota</taxon>
        <taxon>Betaproteobacteria</taxon>
        <taxon>Neisseriales</taxon>
        <taxon>Neisseriaceae</taxon>
        <taxon>Alysiella</taxon>
    </lineage>
</organism>
<dbReference type="OrthoDB" id="9805504at2"/>
<keyword evidence="5" id="KW-1185">Reference proteome</keyword>
<dbReference type="GO" id="GO:0003676">
    <property type="term" value="F:nucleic acid binding"/>
    <property type="evidence" value="ECO:0007669"/>
    <property type="project" value="InterPro"/>
</dbReference>
<feature type="chain" id="PRO_5016936780" evidence="2">
    <location>
        <begin position="22"/>
        <end position="204"/>
    </location>
</feature>